<dbReference type="AlphaFoldDB" id="A0A8H4RSV3"/>
<evidence type="ECO:0000256" key="3">
    <source>
        <dbReference type="ARBA" id="ARBA00023015"/>
    </source>
</evidence>
<keyword evidence="3" id="KW-0805">Transcription regulation</keyword>
<dbReference type="Proteomes" id="UP000566819">
    <property type="component" value="Unassembled WGS sequence"/>
</dbReference>
<keyword evidence="2" id="KW-0862">Zinc</keyword>
<accession>A0A8H4RSV3</accession>
<proteinExistence type="predicted"/>
<evidence type="ECO:0000313" key="7">
    <source>
        <dbReference type="Proteomes" id="UP000566819"/>
    </source>
</evidence>
<evidence type="ECO:0000313" key="6">
    <source>
        <dbReference type="EMBL" id="KAF4633877.1"/>
    </source>
</evidence>
<evidence type="ECO:0000256" key="5">
    <source>
        <dbReference type="ARBA" id="ARBA00023242"/>
    </source>
</evidence>
<comment type="caution">
    <text evidence="6">The sequence shown here is derived from an EMBL/GenBank/DDBJ whole genome shotgun (WGS) entry which is preliminary data.</text>
</comment>
<dbReference type="EMBL" id="JAAMPI010000226">
    <property type="protein sequence ID" value="KAF4633877.1"/>
    <property type="molecule type" value="Genomic_DNA"/>
</dbReference>
<evidence type="ECO:0000256" key="2">
    <source>
        <dbReference type="ARBA" id="ARBA00022833"/>
    </source>
</evidence>
<evidence type="ECO:0000256" key="1">
    <source>
        <dbReference type="ARBA" id="ARBA00022723"/>
    </source>
</evidence>
<name>A0A8H4RSV3_9HELO</name>
<dbReference type="PANTHER" id="PTHR47660:SF2">
    <property type="entry name" value="TRANSCRIPTION FACTOR WITH C2H2 AND ZN(2)-CYS(6) DNA BINDING DOMAIN (EUROFUNG)"/>
    <property type="match status" value="1"/>
</dbReference>
<evidence type="ECO:0000256" key="4">
    <source>
        <dbReference type="ARBA" id="ARBA00023163"/>
    </source>
</evidence>
<dbReference type="GO" id="GO:0046872">
    <property type="term" value="F:metal ion binding"/>
    <property type="evidence" value="ECO:0007669"/>
    <property type="project" value="UniProtKB-KW"/>
</dbReference>
<keyword evidence="5" id="KW-0539">Nucleus</keyword>
<dbReference type="OrthoDB" id="4216928at2759"/>
<organism evidence="6 7">
    <name type="scientific">Cudoniella acicularis</name>
    <dbReference type="NCBI Taxonomy" id="354080"/>
    <lineage>
        <taxon>Eukaryota</taxon>
        <taxon>Fungi</taxon>
        <taxon>Dikarya</taxon>
        <taxon>Ascomycota</taxon>
        <taxon>Pezizomycotina</taxon>
        <taxon>Leotiomycetes</taxon>
        <taxon>Helotiales</taxon>
        <taxon>Tricladiaceae</taxon>
        <taxon>Cudoniella</taxon>
    </lineage>
</organism>
<reference evidence="6 7" key="1">
    <citation type="submission" date="2020-03" db="EMBL/GenBank/DDBJ databases">
        <title>Draft Genome Sequence of Cudoniella acicularis.</title>
        <authorList>
            <person name="Buettner E."/>
            <person name="Kellner H."/>
        </authorList>
    </citation>
    <scope>NUCLEOTIDE SEQUENCE [LARGE SCALE GENOMIC DNA]</scope>
    <source>
        <strain evidence="6 7">DSM 108380</strain>
    </source>
</reference>
<keyword evidence="7" id="KW-1185">Reference proteome</keyword>
<protein>
    <submittedName>
        <fullName evidence="6">Uncharacterized protein</fullName>
    </submittedName>
</protein>
<gene>
    <name evidence="6" type="ORF">G7Y89_g4246</name>
</gene>
<sequence length="387" mass="44014">MHMPEDLLEEHTVVEFHPLMQGTPPAYSYFGLDRRSGVDLAIFTTVPPCQVKSLPPLAPSSFFTIRSLEACSVIITNPAGIENPQSFDLAFEYPPYTNIPPFSPTPTYQFDDLLNPVLIPPKNIYLSKEKLDTCVQYFKNYLTNIVQSGRTPFIHPHLYNDALPPCLQDVYCICAAYLSKTATNETLIFHILSSKFDELLSKHQYCSFEEDLASVQALIIYQIIRLFDGDIRQRGIAEAHFQVLDAWAIHLRQWGEFDLPPLIESSPYRKWLFIESVRRTLLMSIFLRAIYYTIKNGFCDKVPEMAGLPLTVRGELWEAKSEGEWIQATRGSQPDVLTYHEFVDVWDGGPVGGDVEDFQKMLLVACIGEEGLQARFLESLTRGVGWT</sequence>
<dbReference type="PANTHER" id="PTHR47660">
    <property type="entry name" value="TRANSCRIPTION FACTOR WITH C2H2 AND ZN(2)-CYS(6) DNA BINDING DOMAIN (EUROFUNG)-RELATED-RELATED"/>
    <property type="match status" value="1"/>
</dbReference>
<keyword evidence="4" id="KW-0804">Transcription</keyword>
<keyword evidence="1" id="KW-0479">Metal-binding</keyword>